<comment type="caution">
    <text evidence="3">The sequence shown here is derived from an EMBL/GenBank/DDBJ whole genome shotgun (WGS) entry which is preliminary data.</text>
</comment>
<sequence>MSRPVIVCGADRLLGGKEFSSLVAGKKAGAVVNHTAVTSNYTFWPAVLAEQTGARLEVLFSPEHGLWGEEQDQAPCGSYSAGPGGARVVSLYGGDPGSLKPDPALLAGLDLLLFDIQDIGSRYYTYIYTLAYAMEAAVEAGVPLVVLDRPNPLGGERVEGPPLKPGFESFVGRFAGMPVRHGMTVAELALYFSAVHRIGETPEVVKLAGWRRKLTAFDCSFPWVLPSPNMPTPDTALVYPGMCLLEGTNLSEGRGTTRPFEIFGAPWLEAFQLVRMLGSLGLSGVRFRPHRFIPTFGKFSGRLCSGAQVQVTDTHAYRSFLTGAAVIYCAAALAPEEFAWLERPYEFVSGIPAIDLLTGGDSFRKAIDRRVSFEELSALCESDPGAWLELRREYLLYD</sequence>
<dbReference type="Pfam" id="PF07075">
    <property type="entry name" value="NamZ_N"/>
    <property type="match status" value="1"/>
</dbReference>
<protein>
    <recommendedName>
        <fullName evidence="5">DUF1343 domain-containing protein</fullName>
    </recommendedName>
</protein>
<dbReference type="InterPro" id="IPR008302">
    <property type="entry name" value="NamZ"/>
</dbReference>
<gene>
    <name evidence="3" type="ORF">A3F83_14055</name>
</gene>
<organism evidence="3 4">
    <name type="scientific">Candidatus Glassbacteria bacterium RIFCSPLOWO2_12_FULL_58_11</name>
    <dbReference type="NCBI Taxonomy" id="1817867"/>
    <lineage>
        <taxon>Bacteria</taxon>
        <taxon>Candidatus Glassiibacteriota</taxon>
    </lineage>
</organism>
<dbReference type="InterPro" id="IPR048502">
    <property type="entry name" value="NamZ_N"/>
</dbReference>
<proteinExistence type="predicted"/>
<dbReference type="InterPro" id="IPR048503">
    <property type="entry name" value="NamZ_C"/>
</dbReference>
<evidence type="ECO:0000313" key="4">
    <source>
        <dbReference type="Proteomes" id="UP000179129"/>
    </source>
</evidence>
<dbReference type="STRING" id="1817867.A3F83_14055"/>
<feature type="domain" description="Peptidoglycan beta-N-acetylmuramidase NamZ N-terminal" evidence="1">
    <location>
        <begin position="29"/>
        <end position="233"/>
    </location>
</feature>
<dbReference type="PIRSF" id="PIRSF016719">
    <property type="entry name" value="UCP016719"/>
    <property type="match status" value="1"/>
</dbReference>
<dbReference type="PANTHER" id="PTHR42915">
    <property type="entry name" value="HYPOTHETICAL 460 KDA PROTEIN IN FEUA-SIGW INTERGENIC REGION [PRECURSOR]"/>
    <property type="match status" value="1"/>
</dbReference>
<evidence type="ECO:0000259" key="2">
    <source>
        <dbReference type="Pfam" id="PF20732"/>
    </source>
</evidence>
<evidence type="ECO:0008006" key="5">
    <source>
        <dbReference type="Google" id="ProtNLM"/>
    </source>
</evidence>
<reference evidence="3 4" key="1">
    <citation type="journal article" date="2016" name="Nat. Commun.">
        <title>Thousands of microbial genomes shed light on interconnected biogeochemical processes in an aquifer system.</title>
        <authorList>
            <person name="Anantharaman K."/>
            <person name="Brown C.T."/>
            <person name="Hug L.A."/>
            <person name="Sharon I."/>
            <person name="Castelle C.J."/>
            <person name="Probst A.J."/>
            <person name="Thomas B.C."/>
            <person name="Singh A."/>
            <person name="Wilkins M.J."/>
            <person name="Karaoz U."/>
            <person name="Brodie E.L."/>
            <person name="Williams K.H."/>
            <person name="Hubbard S.S."/>
            <person name="Banfield J.F."/>
        </authorList>
    </citation>
    <scope>NUCLEOTIDE SEQUENCE [LARGE SCALE GENOMIC DNA]</scope>
</reference>
<name>A0A1F5Z4H2_9BACT</name>
<dbReference type="Pfam" id="PF20732">
    <property type="entry name" value="NamZ_C"/>
    <property type="match status" value="1"/>
</dbReference>
<dbReference type="PANTHER" id="PTHR42915:SF1">
    <property type="entry name" value="PEPTIDOGLYCAN BETA-N-ACETYLMURAMIDASE NAMZ"/>
    <property type="match status" value="1"/>
</dbReference>
<dbReference type="Gene3D" id="3.90.1150.140">
    <property type="match status" value="1"/>
</dbReference>
<evidence type="ECO:0000313" key="3">
    <source>
        <dbReference type="EMBL" id="OGG07224.1"/>
    </source>
</evidence>
<evidence type="ECO:0000259" key="1">
    <source>
        <dbReference type="Pfam" id="PF07075"/>
    </source>
</evidence>
<dbReference type="EMBL" id="MFIX01000001">
    <property type="protein sequence ID" value="OGG07224.1"/>
    <property type="molecule type" value="Genomic_DNA"/>
</dbReference>
<dbReference type="AlphaFoldDB" id="A0A1F5Z4H2"/>
<accession>A0A1F5Z4H2</accession>
<dbReference type="Gene3D" id="3.40.50.12170">
    <property type="entry name" value="Uncharacterised protein PF07075, DUF1343"/>
    <property type="match status" value="1"/>
</dbReference>
<dbReference type="Proteomes" id="UP000179129">
    <property type="component" value="Unassembled WGS sequence"/>
</dbReference>
<feature type="domain" description="Peptidoglycan beta-N-acetylmuramidase NamZ C-terminal" evidence="2">
    <location>
        <begin position="237"/>
        <end position="397"/>
    </location>
</feature>
<dbReference type="GO" id="GO:0033922">
    <property type="term" value="F:peptidoglycan beta-N-acetylmuramidase activity"/>
    <property type="evidence" value="ECO:0007669"/>
    <property type="project" value="InterPro"/>
</dbReference>